<dbReference type="GO" id="GO:0006508">
    <property type="term" value="P:proteolysis"/>
    <property type="evidence" value="ECO:0007669"/>
    <property type="project" value="UniProtKB-KW"/>
</dbReference>
<organism evidence="6 7">
    <name type="scientific">Aegilops tauschii subsp. strangulata</name>
    <name type="common">Goatgrass</name>
    <dbReference type="NCBI Taxonomy" id="200361"/>
    <lineage>
        <taxon>Eukaryota</taxon>
        <taxon>Viridiplantae</taxon>
        <taxon>Streptophyta</taxon>
        <taxon>Embryophyta</taxon>
        <taxon>Tracheophyta</taxon>
        <taxon>Spermatophyta</taxon>
        <taxon>Magnoliopsida</taxon>
        <taxon>Liliopsida</taxon>
        <taxon>Poales</taxon>
        <taxon>Poaceae</taxon>
        <taxon>BOP clade</taxon>
        <taxon>Pooideae</taxon>
        <taxon>Triticodae</taxon>
        <taxon>Triticeae</taxon>
        <taxon>Triticinae</taxon>
        <taxon>Aegilops</taxon>
    </lineage>
</organism>
<evidence type="ECO:0000259" key="5">
    <source>
        <dbReference type="Pfam" id="PF02902"/>
    </source>
</evidence>
<evidence type="ECO:0000313" key="7">
    <source>
        <dbReference type="Proteomes" id="UP000015105"/>
    </source>
</evidence>
<keyword evidence="7" id="KW-1185">Reference proteome</keyword>
<dbReference type="Gene3D" id="1.10.418.20">
    <property type="match status" value="1"/>
</dbReference>
<sequence length="134" mass="16044">MRQTAQMQKKDRECCCWIHLTQQIRRGWHLKSEGFIRGIYEIEEREESVHFIKKIRLEFPKVPQQNGEECGIYVLYFIHCFLQNGKLAQVLENKTLEEDFSQLFDDGTFDPEELENFRKDVHAFQVERSTETGQ</sequence>
<dbReference type="Proteomes" id="UP000015105">
    <property type="component" value="Chromosome 4D"/>
</dbReference>
<protein>
    <recommendedName>
        <fullName evidence="5">Ubiquitin-like protease family profile domain-containing protein</fullName>
    </recommendedName>
</protein>
<evidence type="ECO:0000313" key="6">
    <source>
        <dbReference type="EnsemblPlants" id="AET4Gv20224000.9"/>
    </source>
</evidence>
<keyword evidence="4" id="KW-0788">Thiol protease</keyword>
<proteinExistence type="inferred from homology"/>
<name>A0A453HKS8_AEGTS</name>
<dbReference type="AlphaFoldDB" id="A0A453HKS8"/>
<dbReference type="SUPFAM" id="SSF54001">
    <property type="entry name" value="Cysteine proteinases"/>
    <property type="match status" value="1"/>
</dbReference>
<dbReference type="EnsemblPlants" id="AET4Gv20224000.9">
    <property type="protein sequence ID" value="AET4Gv20224000.9"/>
    <property type="gene ID" value="AET4Gv20224000"/>
</dbReference>
<reference evidence="7" key="1">
    <citation type="journal article" date="2014" name="Science">
        <title>Ancient hybridizations among the ancestral genomes of bread wheat.</title>
        <authorList>
            <consortium name="International Wheat Genome Sequencing Consortium,"/>
            <person name="Marcussen T."/>
            <person name="Sandve S.R."/>
            <person name="Heier L."/>
            <person name="Spannagl M."/>
            <person name="Pfeifer M."/>
            <person name="Jakobsen K.S."/>
            <person name="Wulff B.B."/>
            <person name="Steuernagel B."/>
            <person name="Mayer K.F."/>
            <person name="Olsen O.A."/>
        </authorList>
    </citation>
    <scope>NUCLEOTIDE SEQUENCE [LARGE SCALE GENOMIC DNA]</scope>
    <source>
        <strain evidence="7">cv. AL8/78</strain>
    </source>
</reference>
<dbReference type="GO" id="GO:0008234">
    <property type="term" value="F:cysteine-type peptidase activity"/>
    <property type="evidence" value="ECO:0007669"/>
    <property type="project" value="UniProtKB-KW"/>
</dbReference>
<dbReference type="PANTHER" id="PTHR46915:SF6">
    <property type="entry name" value="CYSTEINE PROTEINASES SUPERFAMILY PROTEIN"/>
    <property type="match status" value="1"/>
</dbReference>
<reference evidence="7" key="2">
    <citation type="journal article" date="2017" name="Nat. Plants">
        <title>The Aegilops tauschii genome reveals multiple impacts of transposons.</title>
        <authorList>
            <person name="Zhao G."/>
            <person name="Zou C."/>
            <person name="Li K."/>
            <person name="Wang K."/>
            <person name="Li T."/>
            <person name="Gao L."/>
            <person name="Zhang X."/>
            <person name="Wang H."/>
            <person name="Yang Z."/>
            <person name="Liu X."/>
            <person name="Jiang W."/>
            <person name="Mao L."/>
            <person name="Kong X."/>
            <person name="Jiao Y."/>
            <person name="Jia J."/>
        </authorList>
    </citation>
    <scope>NUCLEOTIDE SEQUENCE [LARGE SCALE GENOMIC DNA]</scope>
    <source>
        <strain evidence="7">cv. AL8/78</strain>
    </source>
</reference>
<keyword evidence="2" id="KW-0645">Protease</keyword>
<evidence type="ECO:0000256" key="4">
    <source>
        <dbReference type="ARBA" id="ARBA00022807"/>
    </source>
</evidence>
<accession>A0A453HKS8</accession>
<feature type="domain" description="Ubiquitin-like protease family profile" evidence="5">
    <location>
        <begin position="55"/>
        <end position="96"/>
    </location>
</feature>
<keyword evidence="3" id="KW-0378">Hydrolase</keyword>
<dbReference type="PANTHER" id="PTHR46915">
    <property type="entry name" value="UBIQUITIN-LIKE PROTEASE 4-RELATED"/>
    <property type="match status" value="1"/>
</dbReference>
<evidence type="ECO:0000256" key="1">
    <source>
        <dbReference type="ARBA" id="ARBA00005234"/>
    </source>
</evidence>
<comment type="similarity">
    <text evidence="1">Belongs to the peptidase C48 family.</text>
</comment>
<dbReference type="InterPro" id="IPR038765">
    <property type="entry name" value="Papain-like_cys_pep_sf"/>
</dbReference>
<dbReference type="Pfam" id="PF02902">
    <property type="entry name" value="Peptidase_C48"/>
    <property type="match status" value="1"/>
</dbReference>
<dbReference type="Gramene" id="AET4Gv20224000.9">
    <property type="protein sequence ID" value="AET4Gv20224000.9"/>
    <property type="gene ID" value="AET4Gv20224000"/>
</dbReference>
<evidence type="ECO:0000256" key="2">
    <source>
        <dbReference type="ARBA" id="ARBA00022670"/>
    </source>
</evidence>
<reference evidence="6" key="4">
    <citation type="submission" date="2019-03" db="UniProtKB">
        <authorList>
            <consortium name="EnsemblPlants"/>
        </authorList>
    </citation>
    <scope>IDENTIFICATION</scope>
</reference>
<reference evidence="6" key="5">
    <citation type="journal article" date="2021" name="G3 (Bethesda)">
        <title>Aegilops tauschii genome assembly Aet v5.0 features greater sequence contiguity and improved annotation.</title>
        <authorList>
            <person name="Wang L."/>
            <person name="Zhu T."/>
            <person name="Rodriguez J.C."/>
            <person name="Deal K.R."/>
            <person name="Dubcovsky J."/>
            <person name="McGuire P.E."/>
            <person name="Lux T."/>
            <person name="Spannagl M."/>
            <person name="Mayer K.F.X."/>
            <person name="Baldrich P."/>
            <person name="Meyers B.C."/>
            <person name="Huo N."/>
            <person name="Gu Y.Q."/>
            <person name="Zhou H."/>
            <person name="Devos K.M."/>
            <person name="Bennetzen J.L."/>
            <person name="Unver T."/>
            <person name="Budak H."/>
            <person name="Gulick P.J."/>
            <person name="Galiba G."/>
            <person name="Kalapos B."/>
            <person name="Nelson D.R."/>
            <person name="Li P."/>
            <person name="You F.M."/>
            <person name="Luo M.C."/>
            <person name="Dvorak J."/>
        </authorList>
    </citation>
    <scope>NUCLEOTIDE SEQUENCE [LARGE SCALE GENOMIC DNA]</scope>
    <source>
        <strain evidence="6">cv. AL8/78</strain>
    </source>
</reference>
<dbReference type="InterPro" id="IPR003653">
    <property type="entry name" value="Peptidase_C48_C"/>
</dbReference>
<reference evidence="6" key="3">
    <citation type="journal article" date="2017" name="Nature">
        <title>Genome sequence of the progenitor of the wheat D genome Aegilops tauschii.</title>
        <authorList>
            <person name="Luo M.C."/>
            <person name="Gu Y.Q."/>
            <person name="Puiu D."/>
            <person name="Wang H."/>
            <person name="Twardziok S.O."/>
            <person name="Deal K.R."/>
            <person name="Huo N."/>
            <person name="Zhu T."/>
            <person name="Wang L."/>
            <person name="Wang Y."/>
            <person name="McGuire P.E."/>
            <person name="Liu S."/>
            <person name="Long H."/>
            <person name="Ramasamy R.K."/>
            <person name="Rodriguez J.C."/>
            <person name="Van S.L."/>
            <person name="Yuan L."/>
            <person name="Wang Z."/>
            <person name="Xia Z."/>
            <person name="Xiao L."/>
            <person name="Anderson O.D."/>
            <person name="Ouyang S."/>
            <person name="Liang Y."/>
            <person name="Zimin A.V."/>
            <person name="Pertea G."/>
            <person name="Qi P."/>
            <person name="Bennetzen J.L."/>
            <person name="Dai X."/>
            <person name="Dawson M.W."/>
            <person name="Muller H.G."/>
            <person name="Kugler K."/>
            <person name="Rivarola-Duarte L."/>
            <person name="Spannagl M."/>
            <person name="Mayer K.F.X."/>
            <person name="Lu F.H."/>
            <person name="Bevan M.W."/>
            <person name="Leroy P."/>
            <person name="Li P."/>
            <person name="You F.M."/>
            <person name="Sun Q."/>
            <person name="Liu Z."/>
            <person name="Lyons E."/>
            <person name="Wicker T."/>
            <person name="Salzberg S.L."/>
            <person name="Devos K.M."/>
            <person name="Dvorak J."/>
        </authorList>
    </citation>
    <scope>NUCLEOTIDE SEQUENCE [LARGE SCALE GENOMIC DNA]</scope>
    <source>
        <strain evidence="6">cv. AL8/78</strain>
    </source>
</reference>
<dbReference type="GO" id="GO:0016926">
    <property type="term" value="P:protein desumoylation"/>
    <property type="evidence" value="ECO:0007669"/>
    <property type="project" value="UniProtKB-ARBA"/>
</dbReference>
<evidence type="ECO:0000256" key="3">
    <source>
        <dbReference type="ARBA" id="ARBA00022801"/>
    </source>
</evidence>